<keyword evidence="7" id="KW-0472">Membrane</keyword>
<dbReference type="GO" id="GO:0016301">
    <property type="term" value="F:kinase activity"/>
    <property type="evidence" value="ECO:0007669"/>
    <property type="project" value="UniProtKB-KW"/>
</dbReference>
<keyword evidence="4" id="KW-0547">Nucleotide-binding</keyword>
<evidence type="ECO:0000256" key="6">
    <source>
        <dbReference type="ARBA" id="ARBA00022840"/>
    </source>
</evidence>
<evidence type="ECO:0000256" key="7">
    <source>
        <dbReference type="ARBA" id="ARBA00023136"/>
    </source>
</evidence>
<dbReference type="EMBL" id="JBFOLK010000014">
    <property type="protein sequence ID" value="KAL2460993.1"/>
    <property type="molecule type" value="Genomic_DNA"/>
</dbReference>
<reference evidence="10" key="1">
    <citation type="submission" date="2024-07" db="EMBL/GenBank/DDBJ databases">
        <title>Two chromosome-level genome assemblies of Korean endemic species Abeliophyllum distichum and Forsythia ovata (Oleaceae).</title>
        <authorList>
            <person name="Jang H."/>
        </authorList>
    </citation>
    <scope>NUCLEOTIDE SEQUENCE [LARGE SCALE GENOMIC DNA]</scope>
</reference>
<accession>A0ABD1PAS2</accession>
<keyword evidence="5 9" id="KW-0418">Kinase</keyword>
<comment type="subcellular location">
    <subcellularLocation>
        <location evidence="1">Endomembrane system</location>
    </subcellularLocation>
</comment>
<protein>
    <submittedName>
        <fullName evidence="9">BR-signaling kinase 2</fullName>
    </submittedName>
</protein>
<keyword evidence="6" id="KW-0067">ATP-binding</keyword>
<keyword evidence="2" id="KW-1003">Cell membrane</keyword>
<evidence type="ECO:0000313" key="9">
    <source>
        <dbReference type="EMBL" id="KAL2460993.1"/>
    </source>
</evidence>
<keyword evidence="10" id="KW-1185">Reference proteome</keyword>
<evidence type="ECO:0000256" key="2">
    <source>
        <dbReference type="ARBA" id="ARBA00022475"/>
    </source>
</evidence>
<dbReference type="InterPro" id="IPR045845">
    <property type="entry name" value="BSK"/>
</dbReference>
<evidence type="ECO:0000259" key="8">
    <source>
        <dbReference type="Pfam" id="PF25575"/>
    </source>
</evidence>
<dbReference type="Pfam" id="PF25575">
    <property type="entry name" value="TPR_BSK1_C"/>
    <property type="match status" value="1"/>
</dbReference>
<dbReference type="InterPro" id="IPR058209">
    <property type="entry name" value="TPR_BSK1_C"/>
</dbReference>
<evidence type="ECO:0000256" key="4">
    <source>
        <dbReference type="ARBA" id="ARBA00022741"/>
    </source>
</evidence>
<gene>
    <name evidence="9" type="ORF">Adt_44413</name>
</gene>
<dbReference type="AlphaFoldDB" id="A0ABD1PAS2"/>
<dbReference type="PANTHER" id="PTHR45863">
    <property type="entry name" value="SERINE/THREONINE-PROTEIN KINASE BSK5"/>
    <property type="match status" value="1"/>
</dbReference>
<dbReference type="GO" id="GO:0012505">
    <property type="term" value="C:endomembrane system"/>
    <property type="evidence" value="ECO:0007669"/>
    <property type="project" value="UniProtKB-SubCell"/>
</dbReference>
<dbReference type="PANTHER" id="PTHR45863:SF8">
    <property type="entry name" value="PROTEIN KINASE DOMAIN-CONTAINING PROTEIN"/>
    <property type="match status" value="1"/>
</dbReference>
<proteinExistence type="predicted"/>
<evidence type="ECO:0000256" key="5">
    <source>
        <dbReference type="ARBA" id="ARBA00022777"/>
    </source>
</evidence>
<evidence type="ECO:0000256" key="1">
    <source>
        <dbReference type="ARBA" id="ARBA00004308"/>
    </source>
</evidence>
<evidence type="ECO:0000313" key="10">
    <source>
        <dbReference type="Proteomes" id="UP001604336"/>
    </source>
</evidence>
<comment type="caution">
    <text evidence="9">The sequence shown here is derived from an EMBL/GenBank/DDBJ whole genome shotgun (WGS) entry which is preliminary data.</text>
</comment>
<sequence length="239" mass="27872">MKEQKKIRISKEEEIKAKLQTKFYMLKLYYVRKFLSFICLRFWSDDIKPEKTYKEIQKGNFFGTYLTKGQVRHRNEDATALVELASKCLQYEARDRPDIEFLFTAVKPLQKERDVASHVLMGITKTPETLPPMLSPHGKACARMDLIAVQDILLKTCYEDEKGVVTELSFHEWTKVQDGQHIKIFADTAFRDKDFRGAIAYYSTAENCMSEWPTTFYMQALTLALAKFELKNDLKTCSM</sequence>
<feature type="domain" description="Serine/threonine-protein kinase BSK1-like TPR repeats" evidence="8">
    <location>
        <begin position="139"/>
        <end position="204"/>
    </location>
</feature>
<name>A0ABD1PAS2_9LAMI</name>
<dbReference type="Proteomes" id="UP001604336">
    <property type="component" value="Unassembled WGS sequence"/>
</dbReference>
<keyword evidence="3" id="KW-0808">Transferase</keyword>
<evidence type="ECO:0000256" key="3">
    <source>
        <dbReference type="ARBA" id="ARBA00022679"/>
    </source>
</evidence>
<organism evidence="9 10">
    <name type="scientific">Abeliophyllum distichum</name>
    <dbReference type="NCBI Taxonomy" id="126358"/>
    <lineage>
        <taxon>Eukaryota</taxon>
        <taxon>Viridiplantae</taxon>
        <taxon>Streptophyta</taxon>
        <taxon>Embryophyta</taxon>
        <taxon>Tracheophyta</taxon>
        <taxon>Spermatophyta</taxon>
        <taxon>Magnoliopsida</taxon>
        <taxon>eudicotyledons</taxon>
        <taxon>Gunneridae</taxon>
        <taxon>Pentapetalae</taxon>
        <taxon>asterids</taxon>
        <taxon>lamiids</taxon>
        <taxon>Lamiales</taxon>
        <taxon>Oleaceae</taxon>
        <taxon>Forsythieae</taxon>
        <taxon>Abeliophyllum</taxon>
    </lineage>
</organism>
<dbReference type="GO" id="GO:0005524">
    <property type="term" value="F:ATP binding"/>
    <property type="evidence" value="ECO:0007669"/>
    <property type="project" value="UniProtKB-KW"/>
</dbReference>